<evidence type="ECO:0000313" key="3">
    <source>
        <dbReference type="Proteomes" id="UP001232992"/>
    </source>
</evidence>
<dbReference type="Proteomes" id="UP001232992">
    <property type="component" value="Unassembled WGS sequence"/>
</dbReference>
<organism evidence="2 3">
    <name type="scientific">Roseofilum casamattae BLCC-M143</name>
    <dbReference type="NCBI Taxonomy" id="3022442"/>
    <lineage>
        <taxon>Bacteria</taxon>
        <taxon>Bacillati</taxon>
        <taxon>Cyanobacteriota</taxon>
        <taxon>Cyanophyceae</taxon>
        <taxon>Desertifilales</taxon>
        <taxon>Desertifilaceae</taxon>
        <taxon>Roseofilum</taxon>
        <taxon>Roseofilum casamattae</taxon>
    </lineage>
</organism>
<dbReference type="PANTHER" id="PTHR12461">
    <property type="entry name" value="HYPOXIA-INDUCIBLE FACTOR 1 ALPHA INHIBITOR-RELATED"/>
    <property type="match status" value="1"/>
</dbReference>
<sequence length="380" mass="43998">MSDSQPNQPLSITLPPLRITVNQQNSQQQVNLEWLAQNKDAIANAQPQIPDNWKRWISLNKLFNKSEQSMIETMQNNGVDPAIARIAINQVATESSFAIGNNIAQLLRKLESTLAIQQQLATLSSKTTTIERRSGVSQQEFIDRYYATNTPVILTDLMHDWPAMKTWSPEYFKQKYGHVDVEIQANRNSNPEYEIQCEKHKQTIRLSDYVDRILTGGKNNDYYMVANNQNLERDELKGLLDEIIFFPEFLNGDDRSNKVFFWFGPAGTITPLHHDPVNLMMAQIYGRKRWRVFSPQQTPLLYNHVGVFSKVDCENPDYQKYPLFKNTTPIEVILEPGEVIFMPVGWWHQVKALDPSISLSFTNFVFPNCYNWQDPQIHSW</sequence>
<dbReference type="SUPFAM" id="SSF51197">
    <property type="entry name" value="Clavaminate synthase-like"/>
    <property type="match status" value="1"/>
</dbReference>
<dbReference type="PROSITE" id="PS51184">
    <property type="entry name" value="JMJC"/>
    <property type="match status" value="1"/>
</dbReference>
<dbReference type="SMART" id="SM00558">
    <property type="entry name" value="JmjC"/>
    <property type="match status" value="1"/>
</dbReference>
<gene>
    <name evidence="2" type="ORF">PMH09_12245</name>
</gene>
<evidence type="ECO:0000313" key="2">
    <source>
        <dbReference type="EMBL" id="MDJ1183956.1"/>
    </source>
</evidence>
<protein>
    <submittedName>
        <fullName evidence="2">Cupin-like domain-containing protein</fullName>
    </submittedName>
</protein>
<dbReference type="EMBL" id="JAQOSQ010000011">
    <property type="protein sequence ID" value="MDJ1183956.1"/>
    <property type="molecule type" value="Genomic_DNA"/>
</dbReference>
<comment type="caution">
    <text evidence="2">The sequence shown here is derived from an EMBL/GenBank/DDBJ whole genome shotgun (WGS) entry which is preliminary data.</text>
</comment>
<reference evidence="2 3" key="1">
    <citation type="submission" date="2023-01" db="EMBL/GenBank/DDBJ databases">
        <title>Novel diversity within Roseofilum (Cyanobacteria; Desertifilaceae) from marine benthic mats with descriptions of four novel species.</title>
        <authorList>
            <person name="Wang Y."/>
            <person name="Berthold D.E."/>
            <person name="Hu J."/>
            <person name="Lefler F.W."/>
            <person name="Laughinghouse H.D. IV."/>
        </authorList>
    </citation>
    <scope>NUCLEOTIDE SEQUENCE [LARGE SCALE GENOMIC DNA]</scope>
    <source>
        <strain evidence="2 3">BLCC-M143</strain>
    </source>
</reference>
<dbReference type="PANTHER" id="PTHR12461:SF105">
    <property type="entry name" value="HYPOXIA-INDUCIBLE FACTOR 1-ALPHA INHIBITOR"/>
    <property type="match status" value="1"/>
</dbReference>
<dbReference type="RefSeq" id="WP_283758609.1">
    <property type="nucleotide sequence ID" value="NZ_JAQOSQ010000011.1"/>
</dbReference>
<dbReference type="Gene3D" id="2.60.120.650">
    <property type="entry name" value="Cupin"/>
    <property type="match status" value="1"/>
</dbReference>
<dbReference type="Pfam" id="PF13621">
    <property type="entry name" value="Cupin_8"/>
    <property type="match status" value="1"/>
</dbReference>
<evidence type="ECO:0000259" key="1">
    <source>
        <dbReference type="PROSITE" id="PS51184"/>
    </source>
</evidence>
<feature type="domain" description="JmjC" evidence="1">
    <location>
        <begin position="235"/>
        <end position="380"/>
    </location>
</feature>
<dbReference type="InterPro" id="IPR003347">
    <property type="entry name" value="JmjC_dom"/>
</dbReference>
<keyword evidence="3" id="KW-1185">Reference proteome</keyword>
<accession>A0ABT7BXP9</accession>
<dbReference type="InterPro" id="IPR041667">
    <property type="entry name" value="Cupin_8"/>
</dbReference>
<proteinExistence type="predicted"/>
<name>A0ABT7BXP9_9CYAN</name>